<organism evidence="2 3">
    <name type="scientific">Candidatus Merdimorpha stercoravium</name>
    <dbReference type="NCBI Taxonomy" id="2840863"/>
    <lineage>
        <taxon>Bacteria</taxon>
        <taxon>Pseudomonadati</taxon>
        <taxon>Bacteroidota</taxon>
        <taxon>Flavobacteriia</taxon>
        <taxon>Flavobacteriales</taxon>
        <taxon>Candidatus Merdimorpha</taxon>
    </lineage>
</organism>
<dbReference type="Proteomes" id="UP000824161">
    <property type="component" value="Unassembled WGS sequence"/>
</dbReference>
<accession>A0A9D1HC17</accession>
<feature type="non-terminal residue" evidence="2">
    <location>
        <position position="303"/>
    </location>
</feature>
<evidence type="ECO:0000313" key="3">
    <source>
        <dbReference type="Proteomes" id="UP000824161"/>
    </source>
</evidence>
<dbReference type="Gene3D" id="3.40.50.1820">
    <property type="entry name" value="alpha/beta hydrolase"/>
    <property type="match status" value="1"/>
</dbReference>
<dbReference type="InterPro" id="IPR029058">
    <property type="entry name" value="AB_hydrolase_fold"/>
</dbReference>
<reference evidence="2" key="2">
    <citation type="journal article" date="2021" name="PeerJ">
        <title>Extensive microbial diversity within the chicken gut microbiome revealed by metagenomics and culture.</title>
        <authorList>
            <person name="Gilroy R."/>
            <person name="Ravi A."/>
            <person name="Getino M."/>
            <person name="Pursley I."/>
            <person name="Horton D.L."/>
            <person name="Alikhan N.F."/>
            <person name="Baker D."/>
            <person name="Gharbi K."/>
            <person name="Hall N."/>
            <person name="Watson M."/>
            <person name="Adriaenssens E.M."/>
            <person name="Foster-Nyarko E."/>
            <person name="Jarju S."/>
            <person name="Secka A."/>
            <person name="Antonio M."/>
            <person name="Oren A."/>
            <person name="Chaudhuri R.R."/>
            <person name="La Ragione R."/>
            <person name="Hildebrand F."/>
            <person name="Pallen M.J."/>
        </authorList>
    </citation>
    <scope>NUCLEOTIDE SEQUENCE</scope>
    <source>
        <strain evidence="2">1383</strain>
    </source>
</reference>
<feature type="chain" id="PRO_5039709737" description="Alpha/beta hydrolase" evidence="1">
    <location>
        <begin position="23"/>
        <end position="303"/>
    </location>
</feature>
<feature type="signal peptide" evidence="1">
    <location>
        <begin position="1"/>
        <end position="22"/>
    </location>
</feature>
<comment type="caution">
    <text evidence="2">The sequence shown here is derived from an EMBL/GenBank/DDBJ whole genome shotgun (WGS) entry which is preliminary data.</text>
</comment>
<reference evidence="2" key="1">
    <citation type="submission" date="2020-10" db="EMBL/GenBank/DDBJ databases">
        <authorList>
            <person name="Gilroy R."/>
        </authorList>
    </citation>
    <scope>NUCLEOTIDE SEQUENCE</scope>
    <source>
        <strain evidence="2">1383</strain>
    </source>
</reference>
<protein>
    <recommendedName>
        <fullName evidence="4">Alpha/beta hydrolase</fullName>
    </recommendedName>
</protein>
<evidence type="ECO:0000256" key="1">
    <source>
        <dbReference type="SAM" id="SignalP"/>
    </source>
</evidence>
<dbReference type="EMBL" id="DVLY01000185">
    <property type="protein sequence ID" value="HIT98610.1"/>
    <property type="molecule type" value="Genomic_DNA"/>
</dbReference>
<sequence length="303" mass="34486">MVLKNLFLSLAAAAGLLTPLSAQETSDTLLSDGRITHLDDRYPDVRITIDAPRKMHKNRPTKVIFYALPNGNTIEWTAGKRMEQGDDWHYDIQHIAAQTRFLRKQWKKDYNIVTVYLMAAGKSWGAWRSQHAADKAEILPAIVDDVLGMYAAYRPSAILSSHSGGGYFIFEYIRVQDRIPEAVERIVFLDSTYGYEDSLHVEKLADWLKAAPEHRLCVTSYEDATVILDGKHIVSASGGTWGRSLAMASDLAERFPLRRSETDEFIFYDEPNDRIWFKLKKNPEGKIYHTVLVERNGFIDTVS</sequence>
<proteinExistence type="predicted"/>
<evidence type="ECO:0008006" key="4">
    <source>
        <dbReference type="Google" id="ProtNLM"/>
    </source>
</evidence>
<evidence type="ECO:0000313" key="2">
    <source>
        <dbReference type="EMBL" id="HIT98610.1"/>
    </source>
</evidence>
<gene>
    <name evidence="2" type="ORF">IAC44_07220</name>
</gene>
<keyword evidence="1" id="KW-0732">Signal</keyword>
<name>A0A9D1HC17_9FLAO</name>
<dbReference type="SUPFAM" id="SSF53474">
    <property type="entry name" value="alpha/beta-Hydrolases"/>
    <property type="match status" value="1"/>
</dbReference>
<dbReference type="AlphaFoldDB" id="A0A9D1HC17"/>